<evidence type="ECO:0000313" key="1">
    <source>
        <dbReference type="EMBL" id="GFY33482.1"/>
    </source>
</evidence>
<dbReference type="Proteomes" id="UP000887159">
    <property type="component" value="Unassembled WGS sequence"/>
</dbReference>
<organism evidence="1 2">
    <name type="scientific">Trichonephila clavipes</name>
    <name type="common">Golden silk orbweaver</name>
    <name type="synonym">Nephila clavipes</name>
    <dbReference type="NCBI Taxonomy" id="2585209"/>
    <lineage>
        <taxon>Eukaryota</taxon>
        <taxon>Metazoa</taxon>
        <taxon>Ecdysozoa</taxon>
        <taxon>Arthropoda</taxon>
        <taxon>Chelicerata</taxon>
        <taxon>Arachnida</taxon>
        <taxon>Araneae</taxon>
        <taxon>Araneomorphae</taxon>
        <taxon>Entelegynae</taxon>
        <taxon>Araneoidea</taxon>
        <taxon>Nephilidae</taxon>
        <taxon>Trichonephila</taxon>
    </lineage>
</organism>
<accession>A0A8X7BKA4</accession>
<sequence>MSREPIAQTMDDLRAAVDIAWQRFSQATINGLINRMLCWIESCRDVRGQKVMHPTIFNNVLDRLEMRNMP</sequence>
<protein>
    <submittedName>
        <fullName evidence="1">Uncharacterized protein</fullName>
    </submittedName>
</protein>
<gene>
    <name evidence="1" type="ORF">TNCV_2227511</name>
</gene>
<dbReference type="AlphaFoldDB" id="A0A8X7BKA4"/>
<reference evidence="1" key="1">
    <citation type="submission" date="2020-08" db="EMBL/GenBank/DDBJ databases">
        <title>Multicomponent nature underlies the extraordinary mechanical properties of spider dragline silk.</title>
        <authorList>
            <person name="Kono N."/>
            <person name="Nakamura H."/>
            <person name="Mori M."/>
            <person name="Yoshida Y."/>
            <person name="Ohtoshi R."/>
            <person name="Malay A.D."/>
            <person name="Moran D.A.P."/>
            <person name="Tomita M."/>
            <person name="Numata K."/>
            <person name="Arakawa K."/>
        </authorList>
    </citation>
    <scope>NUCLEOTIDE SEQUENCE</scope>
</reference>
<evidence type="ECO:0000313" key="2">
    <source>
        <dbReference type="Proteomes" id="UP000887159"/>
    </source>
</evidence>
<name>A0A8X7BKA4_TRICX</name>
<comment type="caution">
    <text evidence="1">The sequence shown here is derived from an EMBL/GenBank/DDBJ whole genome shotgun (WGS) entry which is preliminary data.</text>
</comment>
<dbReference type="EMBL" id="BMAU01021411">
    <property type="protein sequence ID" value="GFY33482.1"/>
    <property type="molecule type" value="Genomic_DNA"/>
</dbReference>
<keyword evidence="2" id="KW-1185">Reference proteome</keyword>
<proteinExistence type="predicted"/>